<keyword evidence="1" id="KW-1133">Transmembrane helix</keyword>
<proteinExistence type="predicted"/>
<evidence type="ECO:0000313" key="2">
    <source>
        <dbReference type="EMBL" id="GMT17178.1"/>
    </source>
</evidence>
<feature type="transmembrane region" description="Helical" evidence="1">
    <location>
        <begin position="18"/>
        <end position="37"/>
    </location>
</feature>
<dbReference type="Proteomes" id="UP001432322">
    <property type="component" value="Unassembled WGS sequence"/>
</dbReference>
<evidence type="ECO:0008006" key="4">
    <source>
        <dbReference type="Google" id="ProtNLM"/>
    </source>
</evidence>
<organism evidence="2 3">
    <name type="scientific">Pristionchus fissidentatus</name>
    <dbReference type="NCBI Taxonomy" id="1538716"/>
    <lineage>
        <taxon>Eukaryota</taxon>
        <taxon>Metazoa</taxon>
        <taxon>Ecdysozoa</taxon>
        <taxon>Nematoda</taxon>
        <taxon>Chromadorea</taxon>
        <taxon>Rhabditida</taxon>
        <taxon>Rhabditina</taxon>
        <taxon>Diplogasteromorpha</taxon>
        <taxon>Diplogasteroidea</taxon>
        <taxon>Neodiplogasteridae</taxon>
        <taxon>Pristionchus</taxon>
    </lineage>
</organism>
<evidence type="ECO:0000313" key="3">
    <source>
        <dbReference type="Proteomes" id="UP001432322"/>
    </source>
</evidence>
<name>A0AAV5VD26_9BILA</name>
<keyword evidence="1" id="KW-0472">Membrane</keyword>
<keyword evidence="1" id="KW-0812">Transmembrane</keyword>
<feature type="transmembrane region" description="Helical" evidence="1">
    <location>
        <begin position="85"/>
        <end position="106"/>
    </location>
</feature>
<feature type="non-terminal residue" evidence="2">
    <location>
        <position position="135"/>
    </location>
</feature>
<dbReference type="EMBL" id="BTSY01000003">
    <property type="protein sequence ID" value="GMT17178.1"/>
    <property type="molecule type" value="Genomic_DNA"/>
</dbReference>
<gene>
    <name evidence="2" type="ORF">PFISCL1PPCAC_8475</name>
</gene>
<dbReference type="AlphaFoldDB" id="A0AAV5VD26"/>
<accession>A0AAV5VD26</accession>
<sequence>QIINLVFLNICLESYPHLVSPMTVILAVLYLALCYCVDSLRALTPICVHVCLTFLFGAAIFYFMIMGIVTHGFSKQEPTAKVRTIFVTMATVASLCFVFAIEWAIWENKEEKKRLAAKARKRAVAAQAAAPAAAP</sequence>
<reference evidence="2" key="1">
    <citation type="submission" date="2023-10" db="EMBL/GenBank/DDBJ databases">
        <title>Genome assembly of Pristionchus species.</title>
        <authorList>
            <person name="Yoshida K."/>
            <person name="Sommer R.J."/>
        </authorList>
    </citation>
    <scope>NUCLEOTIDE SEQUENCE</scope>
    <source>
        <strain evidence="2">RS5133</strain>
    </source>
</reference>
<feature type="non-terminal residue" evidence="2">
    <location>
        <position position="1"/>
    </location>
</feature>
<feature type="transmembrane region" description="Helical" evidence="1">
    <location>
        <begin position="46"/>
        <end position="65"/>
    </location>
</feature>
<comment type="caution">
    <text evidence="2">The sequence shown here is derived from an EMBL/GenBank/DDBJ whole genome shotgun (WGS) entry which is preliminary data.</text>
</comment>
<keyword evidence="3" id="KW-1185">Reference proteome</keyword>
<protein>
    <recommendedName>
        <fullName evidence="4">MARVEL domain-containing protein</fullName>
    </recommendedName>
</protein>
<evidence type="ECO:0000256" key="1">
    <source>
        <dbReference type="SAM" id="Phobius"/>
    </source>
</evidence>